<evidence type="ECO:0000313" key="1">
    <source>
        <dbReference type="EMBL" id="RZC72344.1"/>
    </source>
</evidence>
<dbReference type="EMBL" id="CM010721">
    <property type="protein sequence ID" value="RZC72344.1"/>
    <property type="molecule type" value="Genomic_DNA"/>
</dbReference>
<protein>
    <submittedName>
        <fullName evidence="1">Uncharacterized protein</fullName>
    </submittedName>
</protein>
<gene>
    <name evidence="1" type="ORF">C5167_035518</name>
</gene>
<proteinExistence type="predicted"/>
<dbReference type="Gramene" id="RZC72344">
    <property type="protein sequence ID" value="RZC72344"/>
    <property type="gene ID" value="C5167_035518"/>
</dbReference>
<accession>A0A4Y7KG60</accession>
<dbReference type="Proteomes" id="UP000316621">
    <property type="component" value="Chromosome 7"/>
</dbReference>
<organism evidence="1 2">
    <name type="scientific">Papaver somniferum</name>
    <name type="common">Opium poppy</name>
    <dbReference type="NCBI Taxonomy" id="3469"/>
    <lineage>
        <taxon>Eukaryota</taxon>
        <taxon>Viridiplantae</taxon>
        <taxon>Streptophyta</taxon>
        <taxon>Embryophyta</taxon>
        <taxon>Tracheophyta</taxon>
        <taxon>Spermatophyta</taxon>
        <taxon>Magnoliopsida</taxon>
        <taxon>Ranunculales</taxon>
        <taxon>Papaveraceae</taxon>
        <taxon>Papaveroideae</taxon>
        <taxon>Papaver</taxon>
    </lineage>
</organism>
<dbReference type="AlphaFoldDB" id="A0A4Y7KG60"/>
<name>A0A4Y7KG60_PAPSO</name>
<sequence>MADGTNRGGARPGLKKGWKVGLYNDKKPETAISDGYGQGQELPRLAKKESTEDSIEIAIGKLLHDTEVTVAKVLSEAEMCLTLVLFQYDPFRRVTEKGIKQAYIPPLEVYRQITLSVHS</sequence>
<keyword evidence="2" id="KW-1185">Reference proteome</keyword>
<reference evidence="1 2" key="1">
    <citation type="journal article" date="2018" name="Science">
        <title>The opium poppy genome and morphinan production.</title>
        <authorList>
            <person name="Guo L."/>
            <person name="Winzer T."/>
            <person name="Yang X."/>
            <person name="Li Y."/>
            <person name="Ning Z."/>
            <person name="He Z."/>
            <person name="Teodor R."/>
            <person name="Lu Y."/>
            <person name="Bowser T.A."/>
            <person name="Graham I.A."/>
            <person name="Ye K."/>
        </authorList>
    </citation>
    <scope>NUCLEOTIDE SEQUENCE [LARGE SCALE GENOMIC DNA]</scope>
    <source>
        <strain evidence="2">cv. HN1</strain>
        <tissue evidence="1">Leaves</tissue>
    </source>
</reference>
<dbReference type="STRING" id="3469.A0A4Y7KG60"/>
<evidence type="ECO:0000313" key="2">
    <source>
        <dbReference type="Proteomes" id="UP000316621"/>
    </source>
</evidence>